<feature type="transmembrane region" description="Helical" evidence="5">
    <location>
        <begin position="175"/>
        <end position="192"/>
    </location>
</feature>
<keyword evidence="2 5" id="KW-0812">Transmembrane</keyword>
<name>A0A1H6HYU9_9FLAO</name>
<feature type="transmembrane region" description="Helical" evidence="5">
    <location>
        <begin position="21"/>
        <end position="41"/>
    </location>
</feature>
<sequence>MHHQLEKHYVNRVGWLRASVLGANDGLLSTTSIVIGVAAASPDRNTIILAALAGMIAGAMSMAAGEYVSVSSQEDTEKADLLREKRELEEMPEIELQELAKIYEKRGVSKETALQVATELTAHDALAAHAHDELGINEISQAKPLQAALASFGSFALGALLPFGVSLLAPIKQMVYFQYGFSIVFLMILGAVSARTGGSKIGIAVLRICFWGTVAMGITAFVGHLFGVSVS</sequence>
<evidence type="ECO:0000256" key="3">
    <source>
        <dbReference type="ARBA" id="ARBA00022989"/>
    </source>
</evidence>
<evidence type="ECO:0000256" key="4">
    <source>
        <dbReference type="ARBA" id="ARBA00023136"/>
    </source>
</evidence>
<evidence type="ECO:0000256" key="5">
    <source>
        <dbReference type="SAM" id="Phobius"/>
    </source>
</evidence>
<feature type="transmembrane region" description="Helical" evidence="5">
    <location>
        <begin position="204"/>
        <end position="226"/>
    </location>
</feature>
<keyword evidence="4 5" id="KW-0472">Membrane</keyword>
<evidence type="ECO:0000313" key="7">
    <source>
        <dbReference type="Proteomes" id="UP000198555"/>
    </source>
</evidence>
<feature type="transmembrane region" description="Helical" evidence="5">
    <location>
        <begin position="147"/>
        <end position="169"/>
    </location>
</feature>
<dbReference type="GO" id="GO:0005384">
    <property type="term" value="F:manganese ion transmembrane transporter activity"/>
    <property type="evidence" value="ECO:0007669"/>
    <property type="project" value="InterPro"/>
</dbReference>
<feature type="transmembrane region" description="Helical" evidence="5">
    <location>
        <begin position="47"/>
        <end position="68"/>
    </location>
</feature>
<dbReference type="STRING" id="420404.SAMN05421793_102112"/>
<gene>
    <name evidence="6" type="ORF">SAMN05421793_102112</name>
</gene>
<dbReference type="GO" id="GO:0012505">
    <property type="term" value="C:endomembrane system"/>
    <property type="evidence" value="ECO:0007669"/>
    <property type="project" value="UniProtKB-SubCell"/>
</dbReference>
<reference evidence="7" key="1">
    <citation type="submission" date="2016-10" db="EMBL/GenBank/DDBJ databases">
        <authorList>
            <person name="Varghese N."/>
            <person name="Submissions S."/>
        </authorList>
    </citation>
    <scope>NUCLEOTIDE SEQUENCE [LARGE SCALE GENOMIC DNA]</scope>
    <source>
        <strain evidence="7">DSM 19326</strain>
    </source>
</reference>
<comment type="subcellular location">
    <subcellularLocation>
        <location evidence="1">Endomembrane system</location>
        <topology evidence="1">Multi-pass membrane protein</topology>
    </subcellularLocation>
</comment>
<dbReference type="AlphaFoldDB" id="A0A1H6HYU9"/>
<dbReference type="InterPro" id="IPR008217">
    <property type="entry name" value="Ccc1_fam"/>
</dbReference>
<keyword evidence="7" id="KW-1185">Reference proteome</keyword>
<dbReference type="RefSeq" id="WP_089767898.1">
    <property type="nucleotide sequence ID" value="NZ_FNWX01000002.1"/>
</dbReference>
<evidence type="ECO:0000256" key="2">
    <source>
        <dbReference type="ARBA" id="ARBA00022692"/>
    </source>
</evidence>
<protein>
    <submittedName>
        <fullName evidence="6">Predicted Fe2+/Mn2+ transporter, VIT1/CCC1 family</fullName>
    </submittedName>
</protein>
<dbReference type="Pfam" id="PF01988">
    <property type="entry name" value="VIT1"/>
    <property type="match status" value="1"/>
</dbReference>
<accession>A0A1H6HYU9</accession>
<dbReference type="PANTHER" id="PTHR31851">
    <property type="entry name" value="FE(2+)/MN(2+) TRANSPORTER PCL1"/>
    <property type="match status" value="1"/>
</dbReference>
<dbReference type="CDD" id="cd02432">
    <property type="entry name" value="Nodulin-21_like_1"/>
    <property type="match status" value="1"/>
</dbReference>
<dbReference type="Proteomes" id="UP000198555">
    <property type="component" value="Unassembled WGS sequence"/>
</dbReference>
<organism evidence="6 7">
    <name type="scientific">Epilithonimonas hominis</name>
    <dbReference type="NCBI Taxonomy" id="420404"/>
    <lineage>
        <taxon>Bacteria</taxon>
        <taxon>Pseudomonadati</taxon>
        <taxon>Bacteroidota</taxon>
        <taxon>Flavobacteriia</taxon>
        <taxon>Flavobacteriales</taxon>
        <taxon>Weeksellaceae</taxon>
        <taxon>Chryseobacterium group</taxon>
        <taxon>Epilithonimonas</taxon>
    </lineage>
</organism>
<evidence type="ECO:0000256" key="1">
    <source>
        <dbReference type="ARBA" id="ARBA00004127"/>
    </source>
</evidence>
<dbReference type="GO" id="GO:0030026">
    <property type="term" value="P:intracellular manganese ion homeostasis"/>
    <property type="evidence" value="ECO:0007669"/>
    <property type="project" value="InterPro"/>
</dbReference>
<dbReference type="EMBL" id="FNWX01000002">
    <property type="protein sequence ID" value="SEH39483.1"/>
    <property type="molecule type" value="Genomic_DNA"/>
</dbReference>
<proteinExistence type="predicted"/>
<evidence type="ECO:0000313" key="6">
    <source>
        <dbReference type="EMBL" id="SEH39483.1"/>
    </source>
</evidence>
<keyword evidence="3 5" id="KW-1133">Transmembrane helix</keyword>